<protein>
    <submittedName>
        <fullName evidence="1">Uncharacterized protein</fullName>
    </submittedName>
</protein>
<dbReference type="Proteomes" id="UP001362999">
    <property type="component" value="Unassembled WGS sequence"/>
</dbReference>
<gene>
    <name evidence="1" type="ORF">R3P38DRAFT_2806574</name>
</gene>
<comment type="caution">
    <text evidence="1">The sequence shown here is derived from an EMBL/GenBank/DDBJ whole genome shotgun (WGS) entry which is preliminary data.</text>
</comment>
<reference evidence="1 2" key="1">
    <citation type="journal article" date="2024" name="J Genomics">
        <title>Draft genome sequencing and assembly of Favolaschia claudopus CIRM-BRFM 2984 isolated from oak limbs.</title>
        <authorList>
            <person name="Navarro D."/>
            <person name="Drula E."/>
            <person name="Chaduli D."/>
            <person name="Cazenave R."/>
            <person name="Ahrendt S."/>
            <person name="Wang J."/>
            <person name="Lipzen A."/>
            <person name="Daum C."/>
            <person name="Barry K."/>
            <person name="Grigoriev I.V."/>
            <person name="Favel A."/>
            <person name="Rosso M.N."/>
            <person name="Martin F."/>
        </authorList>
    </citation>
    <scope>NUCLEOTIDE SEQUENCE [LARGE SCALE GENOMIC DNA]</scope>
    <source>
        <strain evidence="1 2">CIRM-BRFM 2984</strain>
    </source>
</reference>
<evidence type="ECO:0000313" key="2">
    <source>
        <dbReference type="Proteomes" id="UP001362999"/>
    </source>
</evidence>
<dbReference type="AlphaFoldDB" id="A0AAV9ZJK4"/>
<proteinExistence type="predicted"/>
<organism evidence="1 2">
    <name type="scientific">Favolaschia claudopus</name>
    <dbReference type="NCBI Taxonomy" id="2862362"/>
    <lineage>
        <taxon>Eukaryota</taxon>
        <taxon>Fungi</taxon>
        <taxon>Dikarya</taxon>
        <taxon>Basidiomycota</taxon>
        <taxon>Agaricomycotina</taxon>
        <taxon>Agaricomycetes</taxon>
        <taxon>Agaricomycetidae</taxon>
        <taxon>Agaricales</taxon>
        <taxon>Marasmiineae</taxon>
        <taxon>Mycenaceae</taxon>
        <taxon>Favolaschia</taxon>
    </lineage>
</organism>
<sequence length="253" mass="27596">MAYVCGESQEIKIREKCKKIEEDSRINPSASQLLGEVVRKAHLSPYAAIAQNALRPSANENQTFIGILANANGADRYRKTSDVLHVGFTLSRVYIESTSRHPPAAFQTLDHFCIGYDAAAVLNCRESFRVQTRRSSFGFLLPRLTSRGVAGHRARDGPLVSAGGLISKGVVTSLIHGQVPHFELGLERQERVLWVLGGVGHAESSPKMEIDAIISVPPGAELFSGLRRYALLAGNQLGGCQIVWVSAEYGVWQ</sequence>
<dbReference type="EMBL" id="JAWWNJ010000138">
    <property type="protein sequence ID" value="KAK6984380.1"/>
    <property type="molecule type" value="Genomic_DNA"/>
</dbReference>
<accession>A0AAV9ZJK4</accession>
<evidence type="ECO:0000313" key="1">
    <source>
        <dbReference type="EMBL" id="KAK6984380.1"/>
    </source>
</evidence>
<keyword evidence="2" id="KW-1185">Reference proteome</keyword>
<name>A0AAV9ZJK4_9AGAR</name>